<accession>A0ABW2WPS7</accession>
<proteinExistence type="predicted"/>
<reference evidence="3" key="1">
    <citation type="journal article" date="2019" name="Int. J. Syst. Evol. Microbiol.">
        <title>The Global Catalogue of Microorganisms (GCM) 10K type strain sequencing project: providing services to taxonomists for standard genome sequencing and annotation.</title>
        <authorList>
            <consortium name="The Broad Institute Genomics Platform"/>
            <consortium name="The Broad Institute Genome Sequencing Center for Infectious Disease"/>
            <person name="Wu L."/>
            <person name="Ma J."/>
        </authorList>
    </citation>
    <scope>NUCLEOTIDE SEQUENCE [LARGE SCALE GENOMIC DNA]</scope>
    <source>
        <strain evidence="3">JCM 12607</strain>
    </source>
</reference>
<sequence>MTAVESSVPVAKKLATEGPAGAKGITEEAGDLKATILENSPAT</sequence>
<comment type="caution">
    <text evidence="2">The sequence shown here is derived from an EMBL/GenBank/DDBJ whole genome shotgun (WGS) entry which is preliminary data.</text>
</comment>
<dbReference type="EMBL" id="JBHTGL010000005">
    <property type="protein sequence ID" value="MFD0622257.1"/>
    <property type="molecule type" value="Genomic_DNA"/>
</dbReference>
<protein>
    <submittedName>
        <fullName evidence="2">Uncharacterized protein</fullName>
    </submittedName>
</protein>
<feature type="region of interest" description="Disordered" evidence="1">
    <location>
        <begin position="1"/>
        <end position="26"/>
    </location>
</feature>
<organism evidence="2 3">
    <name type="scientific">Streptomyces sanglieri</name>
    <dbReference type="NCBI Taxonomy" id="193460"/>
    <lineage>
        <taxon>Bacteria</taxon>
        <taxon>Bacillati</taxon>
        <taxon>Actinomycetota</taxon>
        <taxon>Actinomycetes</taxon>
        <taxon>Kitasatosporales</taxon>
        <taxon>Streptomycetaceae</taxon>
        <taxon>Streptomyces</taxon>
    </lineage>
</organism>
<evidence type="ECO:0000256" key="1">
    <source>
        <dbReference type="SAM" id="MobiDB-lite"/>
    </source>
</evidence>
<gene>
    <name evidence="2" type="ORF">ACFQ2K_04895</name>
</gene>
<dbReference type="Proteomes" id="UP001596915">
    <property type="component" value="Unassembled WGS sequence"/>
</dbReference>
<evidence type="ECO:0000313" key="3">
    <source>
        <dbReference type="Proteomes" id="UP001596915"/>
    </source>
</evidence>
<name>A0ABW2WPS7_9ACTN</name>
<keyword evidence="3" id="KW-1185">Reference proteome</keyword>
<evidence type="ECO:0000313" key="2">
    <source>
        <dbReference type="EMBL" id="MFD0622257.1"/>
    </source>
</evidence>